<organism evidence="2 3">
    <name type="scientific">Actinokineospora alba</name>
    <dbReference type="NCBI Taxonomy" id="504798"/>
    <lineage>
        <taxon>Bacteria</taxon>
        <taxon>Bacillati</taxon>
        <taxon>Actinomycetota</taxon>
        <taxon>Actinomycetes</taxon>
        <taxon>Pseudonocardiales</taxon>
        <taxon>Pseudonocardiaceae</taxon>
        <taxon>Actinokineospora</taxon>
    </lineage>
</organism>
<keyword evidence="3" id="KW-1185">Reference proteome</keyword>
<dbReference type="STRING" id="504798.SAMN05421871_101286"/>
<name>A0A1H0H8Z7_9PSEU</name>
<dbReference type="SUPFAM" id="SSF69322">
    <property type="entry name" value="Tricorn protease domain 2"/>
    <property type="match status" value="1"/>
</dbReference>
<dbReference type="RefSeq" id="WP_091574564.1">
    <property type="nucleotide sequence ID" value="NZ_FNDV01000001.1"/>
</dbReference>
<protein>
    <submittedName>
        <fullName evidence="2">Uncharacterized protein</fullName>
    </submittedName>
</protein>
<evidence type="ECO:0000313" key="2">
    <source>
        <dbReference type="EMBL" id="SDO15612.1"/>
    </source>
</evidence>
<keyword evidence="1" id="KW-0732">Signal</keyword>
<dbReference type="Proteomes" id="UP000199651">
    <property type="component" value="Unassembled WGS sequence"/>
</dbReference>
<evidence type="ECO:0000256" key="1">
    <source>
        <dbReference type="SAM" id="SignalP"/>
    </source>
</evidence>
<dbReference type="AlphaFoldDB" id="A0A1H0H8Z7"/>
<feature type="chain" id="PRO_5011701849" evidence="1">
    <location>
        <begin position="26"/>
        <end position="371"/>
    </location>
</feature>
<feature type="signal peptide" evidence="1">
    <location>
        <begin position="1"/>
        <end position="25"/>
    </location>
</feature>
<proteinExistence type="predicted"/>
<sequence length="371" mass="37485">MGGRAARLVVISALLLGGCSSPAQAKTVVFTKVDLPAAPVALAVDGDALVIGVRRDGQATKPGLLRRAGDGTLTEIPVRGASPYGLLATWKSIDVDGGRIVAVGGERGGAHGNVRWSVWDGSASGVIEKPQGFSTFGGYGAGDLTAAVITPGGPALVGSWNSEQVGLDVATWTAEGDTWTRRSSAGTALESTQAALGFPMAASALDQGVLVAGWQLADDRLTPVVWRSASGVDGWTKTALPDTGAAASAISLACKASTCAVAGQVDGKLAVWRLVDGKWTRLPGAPPIAVGDKDPLAAPVEIGLRVVQVVSDGGQVKIARADSGDWTVLSAAGPTGMVTAAATIGGTLFVLAGPDAEHQSLWRVDGGEIIR</sequence>
<dbReference type="EMBL" id="FNJB01000002">
    <property type="protein sequence ID" value="SDO15612.1"/>
    <property type="molecule type" value="Genomic_DNA"/>
</dbReference>
<dbReference type="PROSITE" id="PS51257">
    <property type="entry name" value="PROKAR_LIPOPROTEIN"/>
    <property type="match status" value="1"/>
</dbReference>
<gene>
    <name evidence="2" type="ORF">SAMN05192558_10217</name>
</gene>
<evidence type="ECO:0000313" key="3">
    <source>
        <dbReference type="Proteomes" id="UP000199651"/>
    </source>
</evidence>
<reference evidence="3" key="1">
    <citation type="submission" date="2016-10" db="EMBL/GenBank/DDBJ databases">
        <authorList>
            <person name="Varghese N."/>
            <person name="Submissions S."/>
        </authorList>
    </citation>
    <scope>NUCLEOTIDE SEQUENCE [LARGE SCALE GENOMIC DNA]</scope>
    <source>
        <strain evidence="3">IBRC-M 10655</strain>
    </source>
</reference>
<accession>A0A1H0H8Z7</accession>
<dbReference type="OrthoDB" id="3731377at2"/>